<gene>
    <name evidence="1" type="ORF">HAX54_022620</name>
</gene>
<evidence type="ECO:0000313" key="2">
    <source>
        <dbReference type="Proteomes" id="UP000823775"/>
    </source>
</evidence>
<name>A0ABS8UUL0_DATST</name>
<sequence>MTCTITVGVRVGVRLMVRQTSVRTLNFKRRMSTRLKTVRDEGSKADNFYKRWPG</sequence>
<keyword evidence="2" id="KW-1185">Reference proteome</keyword>
<feature type="non-terminal residue" evidence="1">
    <location>
        <position position="54"/>
    </location>
</feature>
<protein>
    <submittedName>
        <fullName evidence="1">Uncharacterized protein</fullName>
    </submittedName>
</protein>
<organism evidence="1 2">
    <name type="scientific">Datura stramonium</name>
    <name type="common">Jimsonweed</name>
    <name type="synonym">Common thornapple</name>
    <dbReference type="NCBI Taxonomy" id="4076"/>
    <lineage>
        <taxon>Eukaryota</taxon>
        <taxon>Viridiplantae</taxon>
        <taxon>Streptophyta</taxon>
        <taxon>Embryophyta</taxon>
        <taxon>Tracheophyta</taxon>
        <taxon>Spermatophyta</taxon>
        <taxon>Magnoliopsida</taxon>
        <taxon>eudicotyledons</taxon>
        <taxon>Gunneridae</taxon>
        <taxon>Pentapetalae</taxon>
        <taxon>asterids</taxon>
        <taxon>lamiids</taxon>
        <taxon>Solanales</taxon>
        <taxon>Solanaceae</taxon>
        <taxon>Solanoideae</taxon>
        <taxon>Datureae</taxon>
        <taxon>Datura</taxon>
    </lineage>
</organism>
<accession>A0ABS8UUL0</accession>
<dbReference type="Proteomes" id="UP000823775">
    <property type="component" value="Unassembled WGS sequence"/>
</dbReference>
<dbReference type="EMBL" id="JACEIK010002730">
    <property type="protein sequence ID" value="MCD9638563.1"/>
    <property type="molecule type" value="Genomic_DNA"/>
</dbReference>
<reference evidence="1 2" key="1">
    <citation type="journal article" date="2021" name="BMC Genomics">
        <title>Datura genome reveals duplications of psychoactive alkaloid biosynthetic genes and high mutation rate following tissue culture.</title>
        <authorList>
            <person name="Rajewski A."/>
            <person name="Carter-House D."/>
            <person name="Stajich J."/>
            <person name="Litt A."/>
        </authorList>
    </citation>
    <scope>NUCLEOTIDE SEQUENCE [LARGE SCALE GENOMIC DNA]</scope>
    <source>
        <strain evidence="1">AR-01</strain>
    </source>
</reference>
<comment type="caution">
    <text evidence="1">The sequence shown here is derived from an EMBL/GenBank/DDBJ whole genome shotgun (WGS) entry which is preliminary data.</text>
</comment>
<proteinExistence type="predicted"/>
<evidence type="ECO:0000313" key="1">
    <source>
        <dbReference type="EMBL" id="MCD9638563.1"/>
    </source>
</evidence>